<dbReference type="SUPFAM" id="SSF56954">
    <property type="entry name" value="Outer membrane efflux proteins (OEP)"/>
    <property type="match status" value="1"/>
</dbReference>
<evidence type="ECO:0000313" key="4">
    <source>
        <dbReference type="EMBL" id="BCZ85418.1"/>
    </source>
</evidence>
<dbReference type="Gene3D" id="1.20.1600.10">
    <property type="entry name" value="Outer membrane efflux proteins (OEP)"/>
    <property type="match status" value="1"/>
</dbReference>
<comment type="similarity">
    <text evidence="1 2">Belongs to the outer membrane factor (OMF) (TC 1.B.17) family.</text>
</comment>
<feature type="region of interest" description="Disordered" evidence="3">
    <location>
        <begin position="505"/>
        <end position="525"/>
    </location>
</feature>
<evidence type="ECO:0000256" key="3">
    <source>
        <dbReference type="SAM" id="MobiDB-lite"/>
    </source>
</evidence>
<dbReference type="Pfam" id="PF02321">
    <property type="entry name" value="OEP"/>
    <property type="match status" value="2"/>
</dbReference>
<gene>
    <name evidence="4" type="ORF">PTKU64_90930</name>
</gene>
<dbReference type="PANTHER" id="PTHR30203">
    <property type="entry name" value="OUTER MEMBRANE CATION EFFLUX PROTEIN"/>
    <property type="match status" value="1"/>
</dbReference>
<geneLocation type="plasmid" evidence="4 5">
    <name>pPT365</name>
</geneLocation>
<feature type="signal peptide" evidence="2">
    <location>
        <begin position="1"/>
        <end position="20"/>
    </location>
</feature>
<keyword evidence="2" id="KW-1134">Transmembrane beta strand</keyword>
<name>A0ABM7U2I4_9BURK</name>
<reference evidence="4 5" key="1">
    <citation type="journal article" date="2022" name="Front. Microbiol.">
        <title>Identification and characterization of a novel class of self-sufficient cytochrome P450 hydroxylase involved in cyclohexanecarboxylate degradation in Paraburkholderia terrae strain KU-64.</title>
        <authorList>
            <person name="Yamamoto T."/>
            <person name="Hasegawa Y."/>
            <person name="Iwaki H."/>
        </authorList>
    </citation>
    <scope>NUCLEOTIDE SEQUENCE [LARGE SCALE GENOMIC DNA]</scope>
    <source>
        <strain evidence="4 5">KU-64</strain>
    </source>
</reference>
<dbReference type="EMBL" id="AP024959">
    <property type="protein sequence ID" value="BCZ85418.1"/>
    <property type="molecule type" value="Genomic_DNA"/>
</dbReference>
<keyword evidence="5" id="KW-1185">Reference proteome</keyword>
<dbReference type="InterPro" id="IPR010131">
    <property type="entry name" value="MdtP/NodT-like"/>
</dbReference>
<protein>
    <recommendedName>
        <fullName evidence="6">Secretion protein</fullName>
    </recommendedName>
</protein>
<keyword evidence="2" id="KW-0812">Transmembrane</keyword>
<dbReference type="NCBIfam" id="TIGR01845">
    <property type="entry name" value="outer_NodT"/>
    <property type="match status" value="1"/>
</dbReference>
<keyword evidence="2" id="KW-0732">Signal</keyword>
<keyword evidence="4" id="KW-0614">Plasmid</keyword>
<evidence type="ECO:0000256" key="1">
    <source>
        <dbReference type="ARBA" id="ARBA00007613"/>
    </source>
</evidence>
<sequence length="525" mass="55599">MSLKAVTRASLSAIALSCVAACSVGPDFRSPEGTPPLRSLSMTANDVPSHLTDQRLNPAWWMLLNDPLLTSLEARAAAQNLDLRSAQARIGQSRARLRIAGADLYPTINANASDLRERASPNGILKLTGPSSPVNATAANGADPYGTSSLGGSGGSAPYNLWQYGFDASWELDLWGRVRRTRESAQATAEAAALEADSVRVSVSAEVARTYLELRGVQSTLDIARKNQDIASASLRLAKHREEEGVATRYDSASAAAQLATVSASIPELEREVSAFMNALALLVGEAPHALDDDLSKAADVPVPPESVPVGLPSELAHRRPDILRAEAELHAATADIGAAKANFYPTVSLTGSFGIQALKFSEAGDWSARQFAFGPVLHLPIFEGGRLMGTLALTKARQQEAAIQYQRTVLAAWHEVDDTITAYRSEQLRHVQLSAAVDENRIAFETAKNRYAQGASTFLTVLIAQRDLLASETALSQSGTSVSVALVKLYKALGGGWDAPVDSSGLSPVTATERPIPVSRAAGG</sequence>
<proteinExistence type="inferred from homology"/>
<feature type="chain" id="PRO_5044998502" description="Secretion protein" evidence="2">
    <location>
        <begin position="21"/>
        <end position="525"/>
    </location>
</feature>
<dbReference type="Gene3D" id="2.20.200.10">
    <property type="entry name" value="Outer membrane efflux proteins (OEP)"/>
    <property type="match status" value="1"/>
</dbReference>
<evidence type="ECO:0000313" key="5">
    <source>
        <dbReference type="Proteomes" id="UP001319874"/>
    </source>
</evidence>
<organism evidence="4 5">
    <name type="scientific">Paraburkholderia terrae</name>
    <dbReference type="NCBI Taxonomy" id="311230"/>
    <lineage>
        <taxon>Bacteria</taxon>
        <taxon>Pseudomonadati</taxon>
        <taxon>Pseudomonadota</taxon>
        <taxon>Betaproteobacteria</taxon>
        <taxon>Burkholderiales</taxon>
        <taxon>Burkholderiaceae</taxon>
        <taxon>Paraburkholderia</taxon>
    </lineage>
</organism>
<keyword evidence="2" id="KW-0472">Membrane</keyword>
<keyword evidence="2" id="KW-0449">Lipoprotein</keyword>
<evidence type="ECO:0000256" key="2">
    <source>
        <dbReference type="RuleBase" id="RU362097"/>
    </source>
</evidence>
<comment type="subcellular location">
    <subcellularLocation>
        <location evidence="2">Cell membrane</location>
        <topology evidence="2">Lipid-anchor</topology>
    </subcellularLocation>
</comment>
<dbReference type="Proteomes" id="UP001319874">
    <property type="component" value="Plasmid pPT365"/>
</dbReference>
<dbReference type="RefSeq" id="WP_229518103.1">
    <property type="nucleotide sequence ID" value="NZ_AP024959.1"/>
</dbReference>
<dbReference type="PANTHER" id="PTHR30203:SF25">
    <property type="entry name" value="OUTER MEMBRANE PROTEIN-RELATED"/>
    <property type="match status" value="1"/>
</dbReference>
<keyword evidence="2" id="KW-0564">Palmitate</keyword>
<dbReference type="InterPro" id="IPR003423">
    <property type="entry name" value="OMP_efflux"/>
</dbReference>
<evidence type="ECO:0008006" key="6">
    <source>
        <dbReference type="Google" id="ProtNLM"/>
    </source>
</evidence>
<accession>A0ABM7U2I4</accession>